<dbReference type="InterPro" id="IPR012677">
    <property type="entry name" value="Nucleotide-bd_a/b_plait_sf"/>
</dbReference>
<dbReference type="CDD" id="cd12254">
    <property type="entry name" value="RRM_hnRNPH_ESRPs_RBM12_like"/>
    <property type="match status" value="1"/>
</dbReference>
<keyword evidence="7" id="KW-1185">Reference proteome</keyword>
<dbReference type="PANTHER" id="PTHR13976">
    <property type="entry name" value="HETEROGENEOUS NUCLEAR RIBONUCLEOPROTEIN-RELATED"/>
    <property type="match status" value="1"/>
</dbReference>
<dbReference type="PROSITE" id="PS50102">
    <property type="entry name" value="RRM"/>
    <property type="match status" value="3"/>
</dbReference>
<evidence type="ECO:0000313" key="7">
    <source>
        <dbReference type="Proteomes" id="UP001608902"/>
    </source>
</evidence>
<dbReference type="InterPro" id="IPR000504">
    <property type="entry name" value="RRM_dom"/>
</dbReference>
<dbReference type="SUPFAM" id="SSF54928">
    <property type="entry name" value="RNA-binding domain, RBD"/>
    <property type="match status" value="3"/>
</dbReference>
<feature type="domain" description="RRM" evidence="5">
    <location>
        <begin position="147"/>
        <end position="222"/>
    </location>
</feature>
<dbReference type="EMBL" id="JBGFUD010000965">
    <property type="protein sequence ID" value="MFH4975546.1"/>
    <property type="molecule type" value="Genomic_DNA"/>
</dbReference>
<evidence type="ECO:0000256" key="1">
    <source>
        <dbReference type="ARBA" id="ARBA00022737"/>
    </source>
</evidence>
<evidence type="ECO:0000256" key="3">
    <source>
        <dbReference type="PROSITE-ProRule" id="PRU00176"/>
    </source>
</evidence>
<dbReference type="Gene3D" id="3.30.70.330">
    <property type="match status" value="3"/>
</dbReference>
<evidence type="ECO:0000313" key="6">
    <source>
        <dbReference type="EMBL" id="MFH4975546.1"/>
    </source>
</evidence>
<keyword evidence="1" id="KW-0677">Repeat</keyword>
<dbReference type="GO" id="GO:0003723">
    <property type="term" value="F:RNA binding"/>
    <property type="evidence" value="ECO:0007669"/>
    <property type="project" value="UniProtKB-UniRule"/>
</dbReference>
<accession>A0ABD6E7F3</accession>
<comment type="caution">
    <text evidence="6">The sequence shown here is derived from an EMBL/GenBank/DDBJ whole genome shotgun (WGS) entry which is preliminary data.</text>
</comment>
<proteinExistence type="predicted"/>
<name>A0ABD6E7F3_9BILA</name>
<protein>
    <recommendedName>
        <fullName evidence="5">RRM domain-containing protein</fullName>
    </recommendedName>
</protein>
<feature type="domain" description="RRM" evidence="5">
    <location>
        <begin position="305"/>
        <end position="380"/>
    </location>
</feature>
<dbReference type="Pfam" id="PF00076">
    <property type="entry name" value="RRM_1"/>
    <property type="match status" value="3"/>
</dbReference>
<gene>
    <name evidence="6" type="ORF">AB6A40_002255</name>
</gene>
<keyword evidence="2 3" id="KW-0694">RNA-binding</keyword>
<evidence type="ECO:0000259" key="5">
    <source>
        <dbReference type="PROSITE" id="PS50102"/>
    </source>
</evidence>
<organism evidence="6 7">
    <name type="scientific">Gnathostoma spinigerum</name>
    <dbReference type="NCBI Taxonomy" id="75299"/>
    <lineage>
        <taxon>Eukaryota</taxon>
        <taxon>Metazoa</taxon>
        <taxon>Ecdysozoa</taxon>
        <taxon>Nematoda</taxon>
        <taxon>Chromadorea</taxon>
        <taxon>Rhabditida</taxon>
        <taxon>Spirurina</taxon>
        <taxon>Gnathostomatomorpha</taxon>
        <taxon>Gnathostomatoidea</taxon>
        <taxon>Gnathostomatidae</taxon>
        <taxon>Gnathostoma</taxon>
    </lineage>
</organism>
<evidence type="ECO:0000256" key="2">
    <source>
        <dbReference type="ARBA" id="ARBA00022884"/>
    </source>
</evidence>
<reference evidence="6 7" key="1">
    <citation type="submission" date="2024-08" db="EMBL/GenBank/DDBJ databases">
        <title>Gnathostoma spinigerum genome.</title>
        <authorList>
            <person name="Gonzalez-Bertolin B."/>
            <person name="Monzon S."/>
            <person name="Zaballos A."/>
            <person name="Jimenez P."/>
            <person name="Dekumyoy P."/>
            <person name="Varona S."/>
            <person name="Cuesta I."/>
            <person name="Sumanam S."/>
            <person name="Adisakwattana P."/>
            <person name="Gasser R.B."/>
            <person name="Hernandez-Gonzalez A."/>
            <person name="Young N.D."/>
            <person name="Perteguer M.J."/>
        </authorList>
    </citation>
    <scope>NUCLEOTIDE SEQUENCE [LARGE SCALE GENOMIC DNA]</scope>
    <source>
        <strain evidence="6">AL3</strain>
        <tissue evidence="6">Liver</tissue>
    </source>
</reference>
<dbReference type="SMART" id="SM00360">
    <property type="entry name" value="RRM"/>
    <property type="match status" value="3"/>
</dbReference>
<feature type="domain" description="RRM" evidence="5">
    <location>
        <begin position="45"/>
        <end position="120"/>
    </location>
</feature>
<dbReference type="AlphaFoldDB" id="A0ABD6E7F3"/>
<dbReference type="Proteomes" id="UP001608902">
    <property type="component" value="Unassembled WGS sequence"/>
</dbReference>
<feature type="compositionally biased region" description="Basic and acidic residues" evidence="4">
    <location>
        <begin position="7"/>
        <end position="40"/>
    </location>
</feature>
<sequence length="449" mass="51369">MSANMKSETKSFNDGMKNTRDDRSIIRDHRDEKQRERSDPIGESNYVRLRGLPFSAKEDDVRKFLQDVNTRSVTFTLTPTGRASGECYVELENKDDVSEALKLHKNEMNGRYIEVFTVSNGEVIQMIRHGVLRSPDGRNSDRLSRNYVVRLRGIPFSATVEDIRAFFSGLDVADVVIDKEPGGRPSGEAFVRLSSKQHAEEALERNRNNMGTRYVEVFRSSGEEMENSYHAARGFPPPVGDPMPLRYMSSRSDPYDDRYLYGGRLAGPMRGGPDRRPRPSPYDLPYERYGRYDPDFDERDYHPQTKVFMRGLPYNVTALDIEDFFKPMMCVEIKLGYNADRRPSGDGIVIFPTAADARDALLRNKQCIGTRYIELFTIDNMPPQRRFETYRTIGGVGPLGPRPSSRSRFDDGYGYGSSYGSGGQQFYNDQYEGRQIGFDRHWSSARPSW</sequence>
<evidence type="ECO:0000256" key="4">
    <source>
        <dbReference type="SAM" id="MobiDB-lite"/>
    </source>
</evidence>
<dbReference type="InterPro" id="IPR035979">
    <property type="entry name" value="RBD_domain_sf"/>
</dbReference>
<feature type="region of interest" description="Disordered" evidence="4">
    <location>
        <begin position="1"/>
        <end position="44"/>
    </location>
</feature>
<dbReference type="InterPro" id="IPR050666">
    <property type="entry name" value="ESRP"/>
</dbReference>